<gene>
    <name evidence="1" type="ORF">CYNAS_LOCUS10398</name>
</gene>
<evidence type="ECO:0000313" key="2">
    <source>
        <dbReference type="Proteomes" id="UP001176961"/>
    </source>
</evidence>
<dbReference type="AlphaFoldDB" id="A0AA36M5E4"/>
<proteinExistence type="predicted"/>
<name>A0AA36M5E4_CYLNA</name>
<dbReference type="EMBL" id="CATQJL010000223">
    <property type="protein sequence ID" value="CAJ0598415.1"/>
    <property type="molecule type" value="Genomic_DNA"/>
</dbReference>
<evidence type="ECO:0000313" key="1">
    <source>
        <dbReference type="EMBL" id="CAJ0598415.1"/>
    </source>
</evidence>
<protein>
    <submittedName>
        <fullName evidence="1">Uncharacterized protein</fullName>
    </submittedName>
</protein>
<dbReference type="Proteomes" id="UP001176961">
    <property type="component" value="Unassembled WGS sequence"/>
</dbReference>
<comment type="caution">
    <text evidence="1">The sequence shown here is derived from an EMBL/GenBank/DDBJ whole genome shotgun (WGS) entry which is preliminary data.</text>
</comment>
<accession>A0AA36M5E4</accession>
<sequence length="76" mass="8745">MDCNRYYSLAAKSANYHAIYGNRVRNRSSRPIQVRPAVLFARKWAARSLETLPVHWYTCTAFVNGGCHGIYNHTNK</sequence>
<reference evidence="1" key="1">
    <citation type="submission" date="2023-07" db="EMBL/GenBank/DDBJ databases">
        <authorList>
            <consortium name="CYATHOMIX"/>
        </authorList>
    </citation>
    <scope>NUCLEOTIDE SEQUENCE</scope>
    <source>
        <strain evidence="1">N/A</strain>
    </source>
</reference>
<keyword evidence="2" id="KW-1185">Reference proteome</keyword>
<organism evidence="1 2">
    <name type="scientific">Cylicocyclus nassatus</name>
    <name type="common">Nematode worm</name>
    <dbReference type="NCBI Taxonomy" id="53992"/>
    <lineage>
        <taxon>Eukaryota</taxon>
        <taxon>Metazoa</taxon>
        <taxon>Ecdysozoa</taxon>
        <taxon>Nematoda</taxon>
        <taxon>Chromadorea</taxon>
        <taxon>Rhabditida</taxon>
        <taxon>Rhabditina</taxon>
        <taxon>Rhabditomorpha</taxon>
        <taxon>Strongyloidea</taxon>
        <taxon>Strongylidae</taxon>
        <taxon>Cylicocyclus</taxon>
    </lineage>
</organism>